<dbReference type="InterPro" id="IPR013517">
    <property type="entry name" value="FG-GAP"/>
</dbReference>
<dbReference type="SMART" id="SM00020">
    <property type="entry name" value="Tryp_SPc"/>
    <property type="match status" value="1"/>
</dbReference>
<dbReference type="Pfam" id="PF01839">
    <property type="entry name" value="FG-GAP"/>
    <property type="match status" value="1"/>
</dbReference>
<dbReference type="SUPFAM" id="SSF69318">
    <property type="entry name" value="Integrin alpha N-terminal domain"/>
    <property type="match status" value="1"/>
</dbReference>
<dbReference type="GO" id="GO:0004252">
    <property type="term" value="F:serine-type endopeptidase activity"/>
    <property type="evidence" value="ECO:0007669"/>
    <property type="project" value="InterPro"/>
</dbReference>
<dbReference type="InterPro" id="IPR043504">
    <property type="entry name" value="Peptidase_S1_PA_chymotrypsin"/>
</dbReference>
<evidence type="ECO:0000313" key="3">
    <source>
        <dbReference type="EMBL" id="AKV00143.1"/>
    </source>
</evidence>
<gene>
    <name evidence="3" type="ORF">AKJ09_06806</name>
</gene>
<dbReference type="Gene3D" id="2.130.10.130">
    <property type="entry name" value="Integrin alpha, N-terminal"/>
    <property type="match status" value="1"/>
</dbReference>
<organism evidence="3 4">
    <name type="scientific">Labilithrix luteola</name>
    <dbReference type="NCBI Taxonomy" id="1391654"/>
    <lineage>
        <taxon>Bacteria</taxon>
        <taxon>Pseudomonadati</taxon>
        <taxon>Myxococcota</taxon>
        <taxon>Polyangia</taxon>
        <taxon>Polyangiales</taxon>
        <taxon>Labilitrichaceae</taxon>
        <taxon>Labilithrix</taxon>
    </lineage>
</organism>
<dbReference type="SUPFAM" id="SSF50494">
    <property type="entry name" value="Trypsin-like serine proteases"/>
    <property type="match status" value="1"/>
</dbReference>
<reference evidence="3 4" key="1">
    <citation type="submission" date="2015-08" db="EMBL/GenBank/DDBJ databases">
        <authorList>
            <person name="Babu N.S."/>
            <person name="Beckwith C.J."/>
            <person name="Beseler K.G."/>
            <person name="Brison A."/>
            <person name="Carone J.V."/>
            <person name="Caskin T.P."/>
            <person name="Diamond M."/>
            <person name="Durham M.E."/>
            <person name="Foxe J.M."/>
            <person name="Go M."/>
            <person name="Henderson B.A."/>
            <person name="Jones I.B."/>
            <person name="McGettigan J.A."/>
            <person name="Micheletti S.J."/>
            <person name="Nasrallah M.E."/>
            <person name="Ortiz D."/>
            <person name="Piller C.R."/>
            <person name="Privatt S.R."/>
            <person name="Schneider S.L."/>
            <person name="Sharp S."/>
            <person name="Smith T.C."/>
            <person name="Stanton J.D."/>
            <person name="Ullery H.E."/>
            <person name="Wilson R.J."/>
            <person name="Serrano M.G."/>
            <person name="Buck G."/>
            <person name="Lee V."/>
            <person name="Wang Y."/>
            <person name="Carvalho R."/>
            <person name="Voegtly L."/>
            <person name="Shi R."/>
            <person name="Duckworth R."/>
            <person name="Johnson A."/>
            <person name="Loviza R."/>
            <person name="Walstead R."/>
            <person name="Shah Z."/>
            <person name="Kiflezghi M."/>
            <person name="Wade K."/>
            <person name="Ball S.L."/>
            <person name="Bradley K.W."/>
            <person name="Asai D.J."/>
            <person name="Bowman C.A."/>
            <person name="Russell D.A."/>
            <person name="Pope W.H."/>
            <person name="Jacobs-Sera D."/>
            <person name="Hendrix R.W."/>
            <person name="Hatfull G.F."/>
        </authorList>
    </citation>
    <scope>NUCLEOTIDE SEQUENCE [LARGE SCALE GENOMIC DNA]</scope>
    <source>
        <strain evidence="3 4">DSM 27648</strain>
    </source>
</reference>
<name>A0A0K1Q336_9BACT</name>
<sequence>MWTKQFFGIAACAVAAGTTSCSDKGPSSNMEEETKSASAAIINGSIVTQNPNGIVAVYHNYSRPCTGTYLGNQWVVTAQHCVEDEGNYQGAPEVIPADLFVTTALSPGAARPSPASLQPGTYSAVSRYTTFDTKRNPSTGFYNTDVALLRLTEPLVGVTPAGRTNLSNLQGQQLACYGYGRNQLLANTPPGDATSGAGTLRSASLSVIGLASWDLDLGINLGQQMIYHGDSGGPCFLQGPGGPELVSVARNVDSNVTPTRATVVSIARDTPWSNWLDAPPRESCRSAPSIQKVRSDLASAWKNGDSTSIAMYPSNVLETTTSRVGWFEPPNQFTAGGWADSSKYAVGDFDGDGRSDVATLWEELRKGTIAVRTASGVSFTVAQWSTGQDYFRSTSQLLPGDFTGDGIDDLAIAYNDGSMTTIAVYRSFGSATAGFAAPVRWATRQQGWGDSAKWAVGDFDRDGRADIATAWNNGGNASIAIRRSIGTSPTTGYFTVEDWTPSVPGGWIDRSELLAGDFNNDGFTDLVTIWPNGGQVATAVYSSPTGAAPFGLNQWPTSGGWINDVDWAAGDFDGDGRTDLATVWNQYGQNTLTVRRSVGTSFVADPPWQYPAGTYVDSTQWCSGKFTSVDGGMVNGTGTDVGCGTRDCWSLSSQVAPSGGYYVNRWDGHAWAPAPGAGVAIDSGPNGPWLVNNAGFIFRWNGSAWTSIAGGARDISVGADGSVWIIGTTAGTSGGYEVWRWTGSAWQKMPGAGVAIDVGPSGVPWLVNSEGKIFRWDGAAWNEMGGLARDVAVGANGSVYIVSRTPRTDGDAIMKWNGAGWTEVPSNGGRRITVRPDGTLLVTTASNALRVLKP</sequence>
<evidence type="ECO:0000259" key="2">
    <source>
        <dbReference type="PROSITE" id="PS50240"/>
    </source>
</evidence>
<dbReference type="InterPro" id="IPR028994">
    <property type="entry name" value="Integrin_alpha_N"/>
</dbReference>
<dbReference type="Pfam" id="PF13517">
    <property type="entry name" value="FG-GAP_3"/>
    <property type="match status" value="1"/>
</dbReference>
<dbReference type="PROSITE" id="PS51257">
    <property type="entry name" value="PROKAR_LIPOPROTEIN"/>
    <property type="match status" value="1"/>
</dbReference>
<dbReference type="PROSITE" id="PS50240">
    <property type="entry name" value="TRYPSIN_DOM"/>
    <property type="match status" value="1"/>
</dbReference>
<dbReference type="Pfam" id="PF19193">
    <property type="entry name" value="Tectonin"/>
    <property type="match status" value="1"/>
</dbReference>
<dbReference type="InterPro" id="IPR001314">
    <property type="entry name" value="Peptidase_S1A"/>
</dbReference>
<dbReference type="PANTHER" id="PTHR46580:SF2">
    <property type="entry name" value="MAM DOMAIN-CONTAINING PROTEIN"/>
    <property type="match status" value="1"/>
</dbReference>
<keyword evidence="4" id="KW-1185">Reference proteome</keyword>
<dbReference type="Proteomes" id="UP000064967">
    <property type="component" value="Chromosome"/>
</dbReference>
<dbReference type="EMBL" id="CP012333">
    <property type="protein sequence ID" value="AKV00143.1"/>
    <property type="molecule type" value="Genomic_DNA"/>
</dbReference>
<keyword evidence="1" id="KW-0732">Signal</keyword>
<dbReference type="AlphaFoldDB" id="A0A0K1Q336"/>
<feature type="domain" description="Peptidase S1" evidence="2">
    <location>
        <begin position="41"/>
        <end position="281"/>
    </location>
</feature>
<evidence type="ECO:0000313" key="4">
    <source>
        <dbReference type="Proteomes" id="UP000064967"/>
    </source>
</evidence>
<dbReference type="InterPro" id="IPR009003">
    <property type="entry name" value="Peptidase_S1_PA"/>
</dbReference>
<dbReference type="InterPro" id="IPR001254">
    <property type="entry name" value="Trypsin_dom"/>
</dbReference>
<proteinExistence type="predicted"/>
<dbReference type="PRINTS" id="PR00722">
    <property type="entry name" value="CHYMOTRYPSIN"/>
</dbReference>
<accession>A0A0K1Q336</accession>
<dbReference type="GO" id="GO:0006508">
    <property type="term" value="P:proteolysis"/>
    <property type="evidence" value="ECO:0007669"/>
    <property type="project" value="InterPro"/>
</dbReference>
<dbReference type="Gene3D" id="2.40.10.10">
    <property type="entry name" value="Trypsin-like serine proteases"/>
    <property type="match status" value="1"/>
</dbReference>
<dbReference type="InterPro" id="IPR006624">
    <property type="entry name" value="Beta-propeller_rpt_TECPR"/>
</dbReference>
<dbReference type="RefSeq" id="WP_146651484.1">
    <property type="nucleotide sequence ID" value="NZ_CP012333.1"/>
</dbReference>
<dbReference type="Gene3D" id="2.40.128.340">
    <property type="match status" value="1"/>
</dbReference>
<dbReference type="STRING" id="1391654.AKJ09_06806"/>
<dbReference type="SMART" id="SM00706">
    <property type="entry name" value="TECPR"/>
    <property type="match status" value="3"/>
</dbReference>
<protein>
    <recommendedName>
        <fullName evidence="2">Peptidase S1 domain-containing protein</fullName>
    </recommendedName>
</protein>
<dbReference type="KEGG" id="llu:AKJ09_06806"/>
<evidence type="ECO:0000256" key="1">
    <source>
        <dbReference type="ARBA" id="ARBA00022729"/>
    </source>
</evidence>
<dbReference type="Pfam" id="PF00089">
    <property type="entry name" value="Trypsin"/>
    <property type="match status" value="1"/>
</dbReference>
<dbReference type="OrthoDB" id="9008848at2"/>
<dbReference type="PANTHER" id="PTHR46580">
    <property type="entry name" value="SENSOR KINASE-RELATED"/>
    <property type="match status" value="1"/>
</dbReference>